<feature type="transmembrane region" description="Helical" evidence="1">
    <location>
        <begin position="12"/>
        <end position="32"/>
    </location>
</feature>
<accession>A0A679IYU8</accession>
<keyword evidence="1" id="KW-0472">Membrane</keyword>
<dbReference type="EMBL" id="LR743507">
    <property type="protein sequence ID" value="CAA2106107.1"/>
    <property type="molecule type" value="Genomic_DNA"/>
</dbReference>
<dbReference type="AlphaFoldDB" id="A0A679IYU8"/>
<name>A0A679IYU8_VARPD</name>
<evidence type="ECO:0000313" key="2">
    <source>
        <dbReference type="EMBL" id="CAA2106107.1"/>
    </source>
</evidence>
<dbReference type="RefSeq" id="WP_339091161.1">
    <property type="nucleotide sequence ID" value="NZ_LR743507.1"/>
</dbReference>
<gene>
    <name evidence="2" type="ORF">VVAX_03584</name>
</gene>
<keyword evidence="1" id="KW-0812">Transmembrane</keyword>
<protein>
    <submittedName>
        <fullName evidence="2">Uncharacterized protein</fullName>
    </submittedName>
</protein>
<sequence>MNATRTTVGQHLVRWALSAAALITVLFLQAYLEHQHSETEAASITAQIDNDRAAEHAALKGTR</sequence>
<keyword evidence="1" id="KW-1133">Transmembrane helix</keyword>
<proteinExistence type="predicted"/>
<evidence type="ECO:0000256" key="1">
    <source>
        <dbReference type="SAM" id="Phobius"/>
    </source>
</evidence>
<organism evidence="2">
    <name type="scientific">Variovorax paradoxus</name>
    <dbReference type="NCBI Taxonomy" id="34073"/>
    <lineage>
        <taxon>Bacteria</taxon>
        <taxon>Pseudomonadati</taxon>
        <taxon>Pseudomonadota</taxon>
        <taxon>Betaproteobacteria</taxon>
        <taxon>Burkholderiales</taxon>
        <taxon>Comamonadaceae</taxon>
        <taxon>Variovorax</taxon>
    </lineage>
</organism>
<reference evidence="2" key="1">
    <citation type="submission" date="2019-12" db="EMBL/GenBank/DDBJ databases">
        <authorList>
            <person name="Cremers G."/>
        </authorList>
    </citation>
    <scope>NUCLEOTIDE SEQUENCE</scope>
    <source>
        <strain evidence="2">Vvax</strain>
    </source>
</reference>